<dbReference type="Gene3D" id="2.60.40.790">
    <property type="match status" value="1"/>
</dbReference>
<accession>A0A2N6SVQ3</accession>
<sequence>MSMMRIDPFRELDRLSQELLRGTLARPVALTMDAWKDDETFVVEFDIPGVDSDSIDLDIERNVLTVTAERQSRTREDVEVIAEERATGKFRRQVMLSDNLDPDAAQAQYTNGVLTVRIPVAEKAKPRKIEISSSPDQKEISA</sequence>
<dbReference type="AlphaFoldDB" id="A0A2N6SVQ3"/>
<proteinExistence type="inferred from homology"/>
<dbReference type="Pfam" id="PF00011">
    <property type="entry name" value="HSP20"/>
    <property type="match status" value="1"/>
</dbReference>
<comment type="caution">
    <text evidence="4">The sequence shown here is derived from an EMBL/GenBank/DDBJ whole genome shotgun (WGS) entry which is preliminary data.</text>
</comment>
<protein>
    <recommendedName>
        <fullName evidence="3">SHSP domain-containing protein</fullName>
    </recommendedName>
</protein>
<name>A0A2N6SVQ3_9CORY</name>
<feature type="domain" description="SHSP" evidence="3">
    <location>
        <begin position="23"/>
        <end position="134"/>
    </location>
</feature>
<evidence type="ECO:0000313" key="4">
    <source>
        <dbReference type="EMBL" id="PMC61139.1"/>
    </source>
</evidence>
<dbReference type="PANTHER" id="PTHR11527">
    <property type="entry name" value="HEAT-SHOCK PROTEIN 20 FAMILY MEMBER"/>
    <property type="match status" value="1"/>
</dbReference>
<dbReference type="RefSeq" id="WP_102214835.1">
    <property type="nucleotide sequence ID" value="NZ_PNHF01000043.1"/>
</dbReference>
<dbReference type="EMBL" id="PNHF01000043">
    <property type="protein sequence ID" value="PMC61139.1"/>
    <property type="molecule type" value="Genomic_DNA"/>
</dbReference>
<dbReference type="Proteomes" id="UP000235363">
    <property type="component" value="Unassembled WGS sequence"/>
</dbReference>
<dbReference type="InterPro" id="IPR008978">
    <property type="entry name" value="HSP20-like_chaperone"/>
</dbReference>
<evidence type="ECO:0000313" key="5">
    <source>
        <dbReference type="Proteomes" id="UP000235363"/>
    </source>
</evidence>
<reference evidence="4 5" key="1">
    <citation type="submission" date="2017-09" db="EMBL/GenBank/DDBJ databases">
        <title>Bacterial strain isolated from the female urinary microbiota.</title>
        <authorList>
            <person name="Thomas-White K."/>
            <person name="Kumar N."/>
            <person name="Forster S."/>
            <person name="Putonti C."/>
            <person name="Lawley T."/>
            <person name="Wolfe A.J."/>
        </authorList>
    </citation>
    <scope>NUCLEOTIDE SEQUENCE [LARGE SCALE GENOMIC DNA]</scope>
    <source>
        <strain evidence="4 5">UMB0908</strain>
    </source>
</reference>
<dbReference type="InterPro" id="IPR002068">
    <property type="entry name" value="A-crystallin/Hsp20_dom"/>
</dbReference>
<dbReference type="SUPFAM" id="SSF49764">
    <property type="entry name" value="HSP20-like chaperones"/>
    <property type="match status" value="1"/>
</dbReference>
<dbReference type="CDD" id="cd06464">
    <property type="entry name" value="ACD_sHsps-like"/>
    <property type="match status" value="1"/>
</dbReference>
<organism evidence="4 5">
    <name type="scientific">Corynebacterium xerosis</name>
    <dbReference type="NCBI Taxonomy" id="1725"/>
    <lineage>
        <taxon>Bacteria</taxon>
        <taxon>Bacillati</taxon>
        <taxon>Actinomycetota</taxon>
        <taxon>Actinomycetes</taxon>
        <taxon>Mycobacteriales</taxon>
        <taxon>Corynebacteriaceae</taxon>
        <taxon>Corynebacterium</taxon>
    </lineage>
</organism>
<dbReference type="InterPro" id="IPR031107">
    <property type="entry name" value="Small_HSP"/>
</dbReference>
<gene>
    <name evidence="4" type="ORF">CJ204_12645</name>
</gene>
<evidence type="ECO:0000256" key="1">
    <source>
        <dbReference type="PROSITE-ProRule" id="PRU00285"/>
    </source>
</evidence>
<evidence type="ECO:0000259" key="3">
    <source>
        <dbReference type="PROSITE" id="PS01031"/>
    </source>
</evidence>
<comment type="similarity">
    <text evidence="1 2">Belongs to the small heat shock protein (HSP20) family.</text>
</comment>
<dbReference type="PROSITE" id="PS01031">
    <property type="entry name" value="SHSP"/>
    <property type="match status" value="1"/>
</dbReference>
<evidence type="ECO:0000256" key="2">
    <source>
        <dbReference type="RuleBase" id="RU003616"/>
    </source>
</evidence>